<dbReference type="AlphaFoldDB" id="A0A433VCI5"/>
<evidence type="ECO:0008006" key="3">
    <source>
        <dbReference type="Google" id="ProtNLM"/>
    </source>
</evidence>
<evidence type="ECO:0000313" key="2">
    <source>
        <dbReference type="Proteomes" id="UP000271624"/>
    </source>
</evidence>
<sequence length="55" mass="6233">MPSNNPQVSIRLTPDEYSYLQGLAERNFVTLPQFVKILVKRAIAEDKNKQGQQAS</sequence>
<dbReference type="EMBL" id="RSCL01000012">
    <property type="protein sequence ID" value="RUT03822.1"/>
    <property type="molecule type" value="Genomic_DNA"/>
</dbReference>
<evidence type="ECO:0000313" key="1">
    <source>
        <dbReference type="EMBL" id="RUT03822.1"/>
    </source>
</evidence>
<comment type="caution">
    <text evidence="1">The sequence shown here is derived from an EMBL/GenBank/DDBJ whole genome shotgun (WGS) entry which is preliminary data.</text>
</comment>
<accession>A0A433VCI5</accession>
<name>A0A433VCI5_9CYAN</name>
<proteinExistence type="predicted"/>
<keyword evidence="2" id="KW-1185">Reference proteome</keyword>
<organism evidence="1 2">
    <name type="scientific">Dulcicalothrix desertica PCC 7102</name>
    <dbReference type="NCBI Taxonomy" id="232991"/>
    <lineage>
        <taxon>Bacteria</taxon>
        <taxon>Bacillati</taxon>
        <taxon>Cyanobacteriota</taxon>
        <taxon>Cyanophyceae</taxon>
        <taxon>Nostocales</taxon>
        <taxon>Calotrichaceae</taxon>
        <taxon>Dulcicalothrix</taxon>
    </lineage>
</organism>
<gene>
    <name evidence="1" type="ORF">DSM106972_047360</name>
</gene>
<dbReference type="RefSeq" id="WP_170213597.1">
    <property type="nucleotide sequence ID" value="NZ_RSCL01000012.1"/>
</dbReference>
<protein>
    <recommendedName>
        <fullName evidence="3">CopG-like ribbon-helix-helix domain-containing protein</fullName>
    </recommendedName>
</protein>
<dbReference type="Proteomes" id="UP000271624">
    <property type="component" value="Unassembled WGS sequence"/>
</dbReference>
<reference evidence="1" key="2">
    <citation type="journal article" date="2019" name="Genome Biol. Evol.">
        <title>Day and night: Metabolic profiles and evolutionary relationships of six axenic non-marine cyanobacteria.</title>
        <authorList>
            <person name="Will S.E."/>
            <person name="Henke P."/>
            <person name="Boedeker C."/>
            <person name="Huang S."/>
            <person name="Brinkmann H."/>
            <person name="Rohde M."/>
            <person name="Jarek M."/>
            <person name="Friedl T."/>
            <person name="Seufert S."/>
            <person name="Schumacher M."/>
            <person name="Overmann J."/>
            <person name="Neumann-Schaal M."/>
            <person name="Petersen J."/>
        </authorList>
    </citation>
    <scope>NUCLEOTIDE SEQUENCE [LARGE SCALE GENOMIC DNA]</scope>
    <source>
        <strain evidence="1">PCC 7102</strain>
    </source>
</reference>
<reference evidence="1" key="1">
    <citation type="submission" date="2018-12" db="EMBL/GenBank/DDBJ databases">
        <authorList>
            <person name="Will S."/>
            <person name="Neumann-Schaal M."/>
            <person name="Henke P."/>
        </authorList>
    </citation>
    <scope>NUCLEOTIDE SEQUENCE</scope>
    <source>
        <strain evidence="1">PCC 7102</strain>
    </source>
</reference>